<sequence>MLLGLPLAAEAAGVAAAPDGSVMLVPATPGAAAPTPGAAAPTPAEEAPTPAASPDTAPPAPQAEVRPDPGLPPEDGAAGAAPAPAPATAAEPAPATGTPATAAAPAPVAEPAPATAAAPATDTPAPATDTLPPATAEASPDPAPPTDAAAAANAPARAADPAPEAPADPTTPAPPPAMAGPHQPADTRTERCTADRRSCIKVASYVSDVCTVIERAATENRLDPNFLARLLWKESMFEPEAVSPVGAQGIAQFMPETARIRRLDDPFNPAKAIHASADYLRYLIDGFGNMGLAAVAYNGGEARALRFYNGGQVLPYETQDYVEAITGHNAWKWRDEPPGTLDLRLDKDRPFREACIKLAGNRALKEFTTKQRAWPWGVILASHPKQSGAQSQVSRLNRQLRPILGGKRVSYVRKTMTGSGRKVYTAQIGYSSRGEANAFCNQFRALGGRCIVLKN</sequence>
<accession>A0A1H2Y838</accession>
<protein>
    <submittedName>
        <fullName evidence="6">Soluble lytic murein transglycosylase</fullName>
    </submittedName>
</protein>
<evidence type="ECO:0000256" key="1">
    <source>
        <dbReference type="ARBA" id="ARBA00007734"/>
    </source>
</evidence>
<feature type="region of interest" description="Disordered" evidence="3">
    <location>
        <begin position="16"/>
        <end position="191"/>
    </location>
</feature>
<dbReference type="RefSeq" id="WP_074826542.1">
    <property type="nucleotide sequence ID" value="NZ_FNNA01000002.1"/>
</dbReference>
<dbReference type="InterPro" id="IPR008258">
    <property type="entry name" value="Transglycosylase_SLT_dom_1"/>
</dbReference>
<feature type="compositionally biased region" description="Low complexity" evidence="3">
    <location>
        <begin position="73"/>
        <end position="162"/>
    </location>
</feature>
<dbReference type="EMBL" id="FNNA01000002">
    <property type="protein sequence ID" value="SDX00729.1"/>
    <property type="molecule type" value="Genomic_DNA"/>
</dbReference>
<dbReference type="GO" id="GO:0042834">
    <property type="term" value="F:peptidoglycan binding"/>
    <property type="evidence" value="ECO:0007669"/>
    <property type="project" value="InterPro"/>
</dbReference>
<dbReference type="SUPFAM" id="SSF53955">
    <property type="entry name" value="Lysozyme-like"/>
    <property type="match status" value="1"/>
</dbReference>
<evidence type="ECO:0000256" key="3">
    <source>
        <dbReference type="SAM" id="MobiDB-lite"/>
    </source>
</evidence>
<dbReference type="Pfam" id="PF01464">
    <property type="entry name" value="SLT"/>
    <property type="match status" value="1"/>
</dbReference>
<organism evidence="6 7">
    <name type="scientific">Paracoccus sanguinis</name>
    <dbReference type="NCBI Taxonomy" id="1545044"/>
    <lineage>
        <taxon>Bacteria</taxon>
        <taxon>Pseudomonadati</taxon>
        <taxon>Pseudomonadota</taxon>
        <taxon>Alphaproteobacteria</taxon>
        <taxon>Rhodobacterales</taxon>
        <taxon>Paracoccaceae</taxon>
        <taxon>Paracoccus</taxon>
    </lineage>
</organism>
<dbReference type="STRING" id="1545044.SAMN05444276_102751"/>
<feature type="compositionally biased region" description="Pro residues" evidence="3">
    <location>
        <begin position="163"/>
        <end position="178"/>
    </location>
</feature>
<dbReference type="InterPro" id="IPR023346">
    <property type="entry name" value="Lysozyme-like_dom_sf"/>
</dbReference>
<comment type="similarity">
    <text evidence="2">Belongs to the virb1 family.</text>
</comment>
<proteinExistence type="inferred from homology"/>
<dbReference type="InterPro" id="IPR007730">
    <property type="entry name" value="SPOR-like_dom"/>
</dbReference>
<evidence type="ECO:0000313" key="7">
    <source>
        <dbReference type="Proteomes" id="UP000182944"/>
    </source>
</evidence>
<evidence type="ECO:0000259" key="5">
    <source>
        <dbReference type="Pfam" id="PF05036"/>
    </source>
</evidence>
<name>A0A1H2Y838_9RHOB</name>
<evidence type="ECO:0000259" key="4">
    <source>
        <dbReference type="Pfam" id="PF01464"/>
    </source>
</evidence>
<feature type="domain" description="SPOR" evidence="5">
    <location>
        <begin position="376"/>
        <end position="453"/>
    </location>
</feature>
<dbReference type="PANTHER" id="PTHR37423">
    <property type="entry name" value="SOLUBLE LYTIC MUREIN TRANSGLYCOSYLASE-RELATED"/>
    <property type="match status" value="1"/>
</dbReference>
<feature type="domain" description="Transglycosylase SLT" evidence="4">
    <location>
        <begin position="212"/>
        <end position="304"/>
    </location>
</feature>
<comment type="similarity">
    <text evidence="1">Belongs to the transglycosylase Slt family.</text>
</comment>
<evidence type="ECO:0000256" key="2">
    <source>
        <dbReference type="ARBA" id="ARBA00009387"/>
    </source>
</evidence>
<keyword evidence="7" id="KW-1185">Reference proteome</keyword>
<reference evidence="7" key="1">
    <citation type="submission" date="2016-10" db="EMBL/GenBank/DDBJ databases">
        <authorList>
            <person name="Varghese N."/>
            <person name="Submissions S."/>
        </authorList>
    </citation>
    <scope>NUCLEOTIDE SEQUENCE [LARGE SCALE GENOMIC DNA]</scope>
    <source>
        <strain evidence="7">DSM 29303</strain>
    </source>
</reference>
<dbReference type="Pfam" id="PF05036">
    <property type="entry name" value="SPOR"/>
    <property type="match status" value="1"/>
</dbReference>
<gene>
    <name evidence="6" type="ORF">SAMN05444276_102751</name>
</gene>
<dbReference type="CDD" id="cd00254">
    <property type="entry name" value="LT-like"/>
    <property type="match status" value="1"/>
</dbReference>
<dbReference type="Proteomes" id="UP000182944">
    <property type="component" value="Unassembled WGS sequence"/>
</dbReference>
<dbReference type="PANTHER" id="PTHR37423:SF2">
    <property type="entry name" value="MEMBRANE-BOUND LYTIC MUREIN TRANSGLYCOSYLASE C"/>
    <property type="match status" value="1"/>
</dbReference>
<feature type="compositionally biased region" description="Low complexity" evidence="3">
    <location>
        <begin position="26"/>
        <end position="55"/>
    </location>
</feature>
<evidence type="ECO:0000313" key="6">
    <source>
        <dbReference type="EMBL" id="SDX00729.1"/>
    </source>
</evidence>
<dbReference type="AlphaFoldDB" id="A0A1H2Y838"/>
<dbReference type="Gene3D" id="1.10.530.10">
    <property type="match status" value="1"/>
</dbReference>